<protein>
    <submittedName>
        <fullName evidence="2">Uncharacterized protein</fullName>
    </submittedName>
</protein>
<evidence type="ECO:0000313" key="2">
    <source>
        <dbReference type="EMBL" id="MBK1814469.1"/>
    </source>
</evidence>
<accession>A0A934R0G3</accession>
<comment type="caution">
    <text evidence="2">The sequence shown here is derived from an EMBL/GenBank/DDBJ whole genome shotgun (WGS) entry which is preliminary data.</text>
</comment>
<proteinExistence type="predicted"/>
<dbReference type="RefSeq" id="WP_200349432.1">
    <property type="nucleotide sequence ID" value="NZ_BAABHZ010000010.1"/>
</dbReference>
<evidence type="ECO:0000256" key="1">
    <source>
        <dbReference type="SAM" id="MobiDB-lite"/>
    </source>
</evidence>
<dbReference type="EMBL" id="JAENIK010000004">
    <property type="protein sequence ID" value="MBK1814469.1"/>
    <property type="molecule type" value="Genomic_DNA"/>
</dbReference>
<gene>
    <name evidence="2" type="ORF">JIN84_02515</name>
</gene>
<reference evidence="2" key="1">
    <citation type="submission" date="2021-01" db="EMBL/GenBank/DDBJ databases">
        <title>Modified the classification status of verrucomicrobia.</title>
        <authorList>
            <person name="Feng X."/>
        </authorList>
    </citation>
    <scope>NUCLEOTIDE SEQUENCE</scope>
    <source>
        <strain evidence="2">JCM 18052</strain>
    </source>
</reference>
<keyword evidence="3" id="KW-1185">Reference proteome</keyword>
<sequence length="55" mass="5972">MRRLFTIIVLLMTFAMLGAVVWVANHLDTIKPSQGPRKQSPAETSPPASSPVPGR</sequence>
<organism evidence="2 3">
    <name type="scientific">Luteolibacter yonseiensis</name>
    <dbReference type="NCBI Taxonomy" id="1144680"/>
    <lineage>
        <taxon>Bacteria</taxon>
        <taxon>Pseudomonadati</taxon>
        <taxon>Verrucomicrobiota</taxon>
        <taxon>Verrucomicrobiia</taxon>
        <taxon>Verrucomicrobiales</taxon>
        <taxon>Verrucomicrobiaceae</taxon>
        <taxon>Luteolibacter</taxon>
    </lineage>
</organism>
<name>A0A934R0G3_9BACT</name>
<dbReference type="AlphaFoldDB" id="A0A934R0G3"/>
<dbReference type="Proteomes" id="UP000600139">
    <property type="component" value="Unassembled WGS sequence"/>
</dbReference>
<evidence type="ECO:0000313" key="3">
    <source>
        <dbReference type="Proteomes" id="UP000600139"/>
    </source>
</evidence>
<feature type="region of interest" description="Disordered" evidence="1">
    <location>
        <begin position="31"/>
        <end position="55"/>
    </location>
</feature>